<evidence type="ECO:0000256" key="7">
    <source>
        <dbReference type="SAM" id="Phobius"/>
    </source>
</evidence>
<evidence type="ECO:0000256" key="6">
    <source>
        <dbReference type="ARBA" id="ARBA00023136"/>
    </source>
</evidence>
<feature type="transmembrane region" description="Helical" evidence="7">
    <location>
        <begin position="252"/>
        <end position="276"/>
    </location>
</feature>
<dbReference type="InterPro" id="IPR048279">
    <property type="entry name" value="MdtK-like"/>
</dbReference>
<comment type="subcellular location">
    <subcellularLocation>
        <location evidence="1">Cell membrane</location>
        <topology evidence="1">Multi-pass membrane protein</topology>
    </subcellularLocation>
</comment>
<feature type="transmembrane region" description="Helical" evidence="7">
    <location>
        <begin position="164"/>
        <end position="184"/>
    </location>
</feature>
<dbReference type="CDD" id="cd13138">
    <property type="entry name" value="MATE_yoeA_like"/>
    <property type="match status" value="1"/>
</dbReference>
<keyword evidence="9" id="KW-1185">Reference proteome</keyword>
<name>A0ABS8DIL7_9FIRM</name>
<proteinExistence type="predicted"/>
<feature type="transmembrane region" description="Helical" evidence="7">
    <location>
        <begin position="418"/>
        <end position="440"/>
    </location>
</feature>
<evidence type="ECO:0000313" key="8">
    <source>
        <dbReference type="EMBL" id="MCB7388273.1"/>
    </source>
</evidence>
<protein>
    <submittedName>
        <fullName evidence="8">MATE family efflux transporter</fullName>
    </submittedName>
</protein>
<feature type="transmembrane region" description="Helical" evidence="7">
    <location>
        <begin position="190"/>
        <end position="214"/>
    </location>
</feature>
<dbReference type="Pfam" id="PF01554">
    <property type="entry name" value="MatE"/>
    <property type="match status" value="2"/>
</dbReference>
<evidence type="ECO:0000256" key="5">
    <source>
        <dbReference type="ARBA" id="ARBA00022989"/>
    </source>
</evidence>
<keyword evidence="4 7" id="KW-0812">Transmembrane</keyword>
<keyword evidence="3" id="KW-1003">Cell membrane</keyword>
<evidence type="ECO:0000256" key="4">
    <source>
        <dbReference type="ARBA" id="ARBA00022692"/>
    </source>
</evidence>
<gene>
    <name evidence="8" type="ORF">LIZ65_13360</name>
</gene>
<feature type="transmembrane region" description="Helical" evidence="7">
    <location>
        <begin position="384"/>
        <end position="406"/>
    </location>
</feature>
<dbReference type="InterPro" id="IPR002528">
    <property type="entry name" value="MATE_fam"/>
</dbReference>
<feature type="transmembrane region" description="Helical" evidence="7">
    <location>
        <begin position="12"/>
        <end position="32"/>
    </location>
</feature>
<evidence type="ECO:0000256" key="3">
    <source>
        <dbReference type="ARBA" id="ARBA00022475"/>
    </source>
</evidence>
<dbReference type="PANTHER" id="PTHR43549">
    <property type="entry name" value="MULTIDRUG RESISTANCE PROTEIN YPNP-RELATED"/>
    <property type="match status" value="1"/>
</dbReference>
<evidence type="ECO:0000256" key="2">
    <source>
        <dbReference type="ARBA" id="ARBA00022448"/>
    </source>
</evidence>
<feature type="transmembrane region" description="Helical" evidence="7">
    <location>
        <begin position="135"/>
        <end position="152"/>
    </location>
</feature>
<dbReference type="PANTHER" id="PTHR43549:SF3">
    <property type="entry name" value="MULTIDRUG RESISTANCE PROTEIN YPNP-RELATED"/>
    <property type="match status" value="1"/>
</dbReference>
<dbReference type="PIRSF" id="PIRSF006603">
    <property type="entry name" value="DinF"/>
    <property type="match status" value="1"/>
</dbReference>
<organism evidence="8 9">
    <name type="scientific">Bariatricus massiliensis</name>
    <dbReference type="NCBI Taxonomy" id="1745713"/>
    <lineage>
        <taxon>Bacteria</taxon>
        <taxon>Bacillati</taxon>
        <taxon>Bacillota</taxon>
        <taxon>Clostridia</taxon>
        <taxon>Lachnospirales</taxon>
        <taxon>Lachnospiraceae</taxon>
        <taxon>Bariatricus</taxon>
    </lineage>
</organism>
<keyword evidence="5 7" id="KW-1133">Transmembrane helix</keyword>
<reference evidence="8 9" key="1">
    <citation type="submission" date="2021-10" db="EMBL/GenBank/DDBJ databases">
        <title>Collection of gut derived symbiotic bacterial strains cultured from healthy donors.</title>
        <authorList>
            <person name="Lin H."/>
            <person name="Littmann E."/>
            <person name="Kohout C."/>
            <person name="Pamer E.G."/>
        </authorList>
    </citation>
    <scope>NUCLEOTIDE SEQUENCE [LARGE SCALE GENOMIC DNA]</scope>
    <source>
        <strain evidence="8 9">DFI.1.165</strain>
    </source>
</reference>
<evidence type="ECO:0000256" key="1">
    <source>
        <dbReference type="ARBA" id="ARBA00004651"/>
    </source>
</evidence>
<feature type="transmembrane region" description="Helical" evidence="7">
    <location>
        <begin position="316"/>
        <end position="336"/>
    </location>
</feature>
<comment type="caution">
    <text evidence="8">The sequence shown here is derived from an EMBL/GenBank/DDBJ whole genome shotgun (WGS) entry which is preliminary data.</text>
</comment>
<dbReference type="InterPro" id="IPR052031">
    <property type="entry name" value="Membrane_Transporter-Flippase"/>
</dbReference>
<keyword evidence="6 7" id="KW-0472">Membrane</keyword>
<keyword evidence="2" id="KW-0813">Transport</keyword>
<accession>A0ABS8DIL7</accession>
<feature type="transmembrane region" description="Helical" evidence="7">
    <location>
        <begin position="93"/>
        <end position="115"/>
    </location>
</feature>
<feature type="transmembrane region" description="Helical" evidence="7">
    <location>
        <begin position="356"/>
        <end position="377"/>
    </location>
</feature>
<dbReference type="RefSeq" id="WP_066731490.1">
    <property type="nucleotide sequence ID" value="NZ_JAJCIQ010000010.1"/>
</dbReference>
<feature type="transmembrane region" description="Helical" evidence="7">
    <location>
        <begin position="58"/>
        <end position="81"/>
    </location>
</feature>
<evidence type="ECO:0000313" key="9">
    <source>
        <dbReference type="Proteomes" id="UP001299546"/>
    </source>
</evidence>
<sequence>MRTSKLTEGKIWSTLLNFAIPFLMASLLQALYGAADLFMVGQFADSAAVSAVASGSQIMQTLTGVVLGISTGGTVLIGRYIGAKDEEGAARAVGTMCIVFAGLALLLTPLMTAASGGVVTLMQMPTEAVHYAKEYLFICSCGIPFIIGYNAVSGIFRGMGDSRTPVYFIALACVVNVGLDYLLVARLHMAAAGAAAATITAQAVSFLAALFYMVKRGLAFPFGRRHLRFHTPSAVFIFKVGCPLALQDALVNMSFLIITAIVNSMGVIASASVGVVEKILGFAMLPPGAFSSAVATMTAQNIGAGKPKRALRGLQFGILYSLIFGVIVFVTAQITPETITSIFTTDRLVVEGAARYFQSFSIDCMLVAFVFNMNAYFSGCGRSVISMVHSLLATFCVRIPVSYFVSRMEGSTNEILRMLGFAVPMATAFSLAVCTVYFIWQKKRGNSNVDVIK</sequence>
<dbReference type="NCBIfam" id="TIGR00797">
    <property type="entry name" value="matE"/>
    <property type="match status" value="1"/>
</dbReference>
<dbReference type="EMBL" id="JAJCIS010000010">
    <property type="protein sequence ID" value="MCB7388273.1"/>
    <property type="molecule type" value="Genomic_DNA"/>
</dbReference>
<dbReference type="Proteomes" id="UP001299546">
    <property type="component" value="Unassembled WGS sequence"/>
</dbReference>